<accession>A0A8J6HMN4</accession>
<dbReference type="SMART" id="SM00239">
    <property type="entry name" value="C2"/>
    <property type="match status" value="3"/>
</dbReference>
<dbReference type="InterPro" id="IPR000008">
    <property type="entry name" value="C2_dom"/>
</dbReference>
<evidence type="ECO:0000313" key="19">
    <source>
        <dbReference type="EMBL" id="KAH0817424.1"/>
    </source>
</evidence>
<dbReference type="PANTHER" id="PTHR45761">
    <property type="entry name" value="EXTENDED SYNAPTOTAGMIN-LIKE PROTEIN 2, ISOFORM C"/>
    <property type="match status" value="1"/>
</dbReference>
<evidence type="ECO:0000256" key="13">
    <source>
        <dbReference type="ARBA" id="ARBA00023121"/>
    </source>
</evidence>
<dbReference type="SUPFAM" id="SSF49562">
    <property type="entry name" value="C2 domain (Calcium/lipid-binding domain, CaLB)"/>
    <property type="match status" value="3"/>
</dbReference>
<evidence type="ECO:0000256" key="16">
    <source>
        <dbReference type="SAM" id="Phobius"/>
    </source>
</evidence>
<dbReference type="PROSITE" id="PS50004">
    <property type="entry name" value="C2"/>
    <property type="match status" value="3"/>
</dbReference>
<evidence type="ECO:0000256" key="4">
    <source>
        <dbReference type="ARBA" id="ARBA00022448"/>
    </source>
</evidence>
<reference evidence="19" key="2">
    <citation type="submission" date="2021-08" db="EMBL/GenBank/DDBJ databases">
        <authorList>
            <person name="Eriksson T."/>
        </authorList>
    </citation>
    <scope>NUCLEOTIDE SEQUENCE</scope>
    <source>
        <strain evidence="19">Stoneville</strain>
        <tissue evidence="19">Whole head</tissue>
    </source>
</reference>
<dbReference type="Gene3D" id="2.60.40.150">
    <property type="entry name" value="C2 domain"/>
    <property type="match status" value="3"/>
</dbReference>
<comment type="similarity">
    <text evidence="3">Belongs to the extended synaptotagmin family.</text>
</comment>
<keyword evidence="7" id="KW-0479">Metal-binding</keyword>
<evidence type="ECO:0000256" key="12">
    <source>
        <dbReference type="ARBA" id="ARBA00023055"/>
    </source>
</evidence>
<dbReference type="InterPro" id="IPR031468">
    <property type="entry name" value="SMP_LBD"/>
</dbReference>
<feature type="domain" description="C2" evidence="17">
    <location>
        <begin position="416"/>
        <end position="531"/>
    </location>
</feature>
<evidence type="ECO:0000256" key="10">
    <source>
        <dbReference type="ARBA" id="ARBA00022837"/>
    </source>
</evidence>
<dbReference type="InterPro" id="IPR051634">
    <property type="entry name" value="Extended_Synaptotagmin"/>
</dbReference>
<keyword evidence="13" id="KW-0446">Lipid-binding</keyword>
<feature type="compositionally biased region" description="Polar residues" evidence="15">
    <location>
        <begin position="577"/>
        <end position="587"/>
    </location>
</feature>
<reference evidence="19" key="1">
    <citation type="journal article" date="2020" name="J Insects Food Feed">
        <title>The yellow mealworm (Tenebrio molitor) genome: a resource for the emerging insects as food and feed industry.</title>
        <authorList>
            <person name="Eriksson T."/>
            <person name="Andere A."/>
            <person name="Kelstrup H."/>
            <person name="Emery V."/>
            <person name="Picard C."/>
        </authorList>
    </citation>
    <scope>NUCLEOTIDE SEQUENCE</scope>
    <source>
        <strain evidence="19">Stoneville</strain>
        <tissue evidence="19">Whole head</tissue>
    </source>
</reference>
<keyword evidence="9" id="KW-0256">Endoplasmic reticulum</keyword>
<dbReference type="Pfam" id="PF17047">
    <property type="entry name" value="SMP_LBD"/>
    <property type="match status" value="1"/>
</dbReference>
<evidence type="ECO:0000256" key="5">
    <source>
        <dbReference type="ARBA" id="ARBA00022475"/>
    </source>
</evidence>
<keyword evidence="6 16" id="KW-0812">Transmembrane</keyword>
<feature type="compositionally biased region" description="Basic and acidic residues" evidence="15">
    <location>
        <begin position="565"/>
        <end position="576"/>
    </location>
</feature>
<sequence>MNSDLTGDASVPLTDDPGNETIVNGNTIIKVIKQLVFFLLIYFVGYFGFSAIWALAPVIIVFLHNKWSEERRAKLERRHAIAVGFEKDIILNSLEELPAWIKFPDIEKVEWLNRIFKHIWQEVNEYSSELIPKIFEPSIQYYDSGFKFTRVVLGNVPLRVDGVEVLNQEDDRKIVMDLDISYAGDCDITFQTFKFTGGIKSIQFHGRVRVVLTPLISRIPIIGGLQVYFTKEPRIRFDLNKITQILDLPVIHTKIHNTVMKIVNSKFLYPNAYSINLTQGINMSRLTVFRTEGVLRVHVVEGKNLVNKDFIGKSDPYVVMSVASIRVETPVVQNSLNPKWDFWTEFEIDCNSELKVEVFDKDEGSKDDFLGCTKLDIAEVVRTGQVDKLMHLQDVKQGMIHIRLWWLSLSSDYTDLEAAINDTKMLSPHIHTALLMIYLESSLNLPMHHKTEPTPYVKLEIENKTKKTDPEQQTCQPLWDKGFTFMIRDPKRAVLNITVVDNDSERNIGELSFQIDSLSNEPNIELKRHTFFFNKPYSDASICCTMKLRLFKNEKSSDEENDVESTPKTRVLEKQKSTASTKSKISRTSVSSGSVATDWENESWYFSNQNSSQYDITAILGKIKLSLFYSEQRQKLIVYIYEVKIESSSSTHDPYVKLYLQTNIHPDHKKKTKAIKNTNNPVYNKEIDYLISTQDLNFTCLVVVVESDRGFFDNCAELNEPIISWFDLIQKNQKYVHHLIK</sequence>
<keyword evidence="20" id="KW-1185">Reference proteome</keyword>
<feature type="transmembrane region" description="Helical" evidence="16">
    <location>
        <begin position="35"/>
        <end position="63"/>
    </location>
</feature>
<dbReference type="GO" id="GO:0006869">
    <property type="term" value="P:lipid transport"/>
    <property type="evidence" value="ECO:0007669"/>
    <property type="project" value="UniProtKB-KW"/>
</dbReference>
<evidence type="ECO:0000256" key="3">
    <source>
        <dbReference type="ARBA" id="ARBA00005867"/>
    </source>
</evidence>
<comment type="subcellular location">
    <subcellularLocation>
        <location evidence="1">Cell membrane</location>
        <topology evidence="1">Peripheral membrane protein</topology>
    </subcellularLocation>
    <subcellularLocation>
        <location evidence="2">Endoplasmic reticulum membrane</location>
        <topology evidence="2">Multi-pass membrane protein</topology>
    </subcellularLocation>
</comment>
<keyword evidence="4" id="KW-0813">Transport</keyword>
<dbReference type="GO" id="GO:0005544">
    <property type="term" value="F:calcium-dependent phospholipid binding"/>
    <property type="evidence" value="ECO:0007669"/>
    <property type="project" value="TreeGrafter"/>
</dbReference>
<feature type="domain" description="SMP-LTD" evidence="18">
    <location>
        <begin position="105"/>
        <end position="278"/>
    </location>
</feature>
<keyword evidence="14 16" id="KW-0472">Membrane</keyword>
<evidence type="ECO:0000256" key="7">
    <source>
        <dbReference type="ARBA" id="ARBA00022723"/>
    </source>
</evidence>
<evidence type="ECO:0000256" key="1">
    <source>
        <dbReference type="ARBA" id="ARBA00004202"/>
    </source>
</evidence>
<dbReference type="Pfam" id="PF00168">
    <property type="entry name" value="C2"/>
    <property type="match status" value="3"/>
</dbReference>
<dbReference type="InterPro" id="IPR039010">
    <property type="entry name" value="Synaptotagmin_SMP"/>
</dbReference>
<dbReference type="GO" id="GO:0005789">
    <property type="term" value="C:endoplasmic reticulum membrane"/>
    <property type="evidence" value="ECO:0007669"/>
    <property type="project" value="UniProtKB-SubCell"/>
</dbReference>
<evidence type="ECO:0000256" key="2">
    <source>
        <dbReference type="ARBA" id="ARBA00004477"/>
    </source>
</evidence>
<dbReference type="GO" id="GO:0005886">
    <property type="term" value="C:plasma membrane"/>
    <property type="evidence" value="ECO:0007669"/>
    <property type="project" value="UniProtKB-SubCell"/>
</dbReference>
<evidence type="ECO:0000256" key="11">
    <source>
        <dbReference type="ARBA" id="ARBA00022989"/>
    </source>
</evidence>
<dbReference type="AlphaFoldDB" id="A0A8J6HMN4"/>
<feature type="domain" description="C2" evidence="17">
    <location>
        <begin position="619"/>
        <end position="739"/>
    </location>
</feature>
<keyword evidence="8" id="KW-0677">Repeat</keyword>
<evidence type="ECO:0000259" key="18">
    <source>
        <dbReference type="PROSITE" id="PS51847"/>
    </source>
</evidence>
<evidence type="ECO:0000313" key="20">
    <source>
        <dbReference type="Proteomes" id="UP000719412"/>
    </source>
</evidence>
<evidence type="ECO:0000256" key="6">
    <source>
        <dbReference type="ARBA" id="ARBA00022692"/>
    </source>
</evidence>
<feature type="region of interest" description="Disordered" evidence="15">
    <location>
        <begin position="555"/>
        <end position="587"/>
    </location>
</feature>
<dbReference type="PROSITE" id="PS51847">
    <property type="entry name" value="SMP"/>
    <property type="match status" value="1"/>
</dbReference>
<keyword evidence="10" id="KW-0106">Calcium</keyword>
<organism evidence="19 20">
    <name type="scientific">Tenebrio molitor</name>
    <name type="common">Yellow mealworm beetle</name>
    <dbReference type="NCBI Taxonomy" id="7067"/>
    <lineage>
        <taxon>Eukaryota</taxon>
        <taxon>Metazoa</taxon>
        <taxon>Ecdysozoa</taxon>
        <taxon>Arthropoda</taxon>
        <taxon>Hexapoda</taxon>
        <taxon>Insecta</taxon>
        <taxon>Pterygota</taxon>
        <taxon>Neoptera</taxon>
        <taxon>Endopterygota</taxon>
        <taxon>Coleoptera</taxon>
        <taxon>Polyphaga</taxon>
        <taxon>Cucujiformia</taxon>
        <taxon>Tenebrionidae</taxon>
        <taxon>Tenebrio</taxon>
    </lineage>
</organism>
<dbReference type="FunFam" id="2.60.40.150:FF:000025">
    <property type="entry name" value="Extended synaptotagmin 2"/>
    <property type="match status" value="1"/>
</dbReference>
<protein>
    <submittedName>
        <fullName evidence="19">Uncharacterized protein</fullName>
    </submittedName>
</protein>
<evidence type="ECO:0000256" key="8">
    <source>
        <dbReference type="ARBA" id="ARBA00022737"/>
    </source>
</evidence>
<dbReference type="EMBL" id="JABDTM020019521">
    <property type="protein sequence ID" value="KAH0817424.1"/>
    <property type="molecule type" value="Genomic_DNA"/>
</dbReference>
<evidence type="ECO:0000259" key="17">
    <source>
        <dbReference type="PROSITE" id="PS50004"/>
    </source>
</evidence>
<comment type="caution">
    <text evidence="19">The sequence shown here is derived from an EMBL/GenBank/DDBJ whole genome shotgun (WGS) entry which is preliminary data.</text>
</comment>
<gene>
    <name evidence="19" type="ORF">GEV33_005367</name>
</gene>
<proteinExistence type="inferred from homology"/>
<dbReference type="InterPro" id="IPR035892">
    <property type="entry name" value="C2_domain_sf"/>
</dbReference>
<dbReference type="GO" id="GO:0005509">
    <property type="term" value="F:calcium ion binding"/>
    <property type="evidence" value="ECO:0007669"/>
    <property type="project" value="TreeGrafter"/>
</dbReference>
<keyword evidence="12" id="KW-0445">Lipid transport</keyword>
<dbReference type="PANTHER" id="PTHR45761:SF1">
    <property type="entry name" value="EXTENDED SYNAPTOTAGMIN-LIKE PROTEIN 2, ISOFORM C"/>
    <property type="match status" value="1"/>
</dbReference>
<dbReference type="GO" id="GO:0031210">
    <property type="term" value="F:phosphatidylcholine binding"/>
    <property type="evidence" value="ECO:0007669"/>
    <property type="project" value="TreeGrafter"/>
</dbReference>
<feature type="domain" description="C2" evidence="17">
    <location>
        <begin position="271"/>
        <end position="390"/>
    </location>
</feature>
<keyword evidence="11 16" id="KW-1133">Transmembrane helix</keyword>
<dbReference type="GO" id="GO:0008429">
    <property type="term" value="F:phosphatidylethanolamine binding"/>
    <property type="evidence" value="ECO:0007669"/>
    <property type="project" value="TreeGrafter"/>
</dbReference>
<keyword evidence="5" id="KW-1003">Cell membrane</keyword>
<evidence type="ECO:0000256" key="14">
    <source>
        <dbReference type="ARBA" id="ARBA00023136"/>
    </source>
</evidence>
<dbReference type="Proteomes" id="UP000719412">
    <property type="component" value="Unassembled WGS sequence"/>
</dbReference>
<dbReference type="CDD" id="cd21670">
    <property type="entry name" value="SMP_ESyt"/>
    <property type="match status" value="1"/>
</dbReference>
<evidence type="ECO:0000256" key="15">
    <source>
        <dbReference type="SAM" id="MobiDB-lite"/>
    </source>
</evidence>
<name>A0A8J6HMN4_TENMO</name>
<dbReference type="GO" id="GO:0035091">
    <property type="term" value="F:phosphatidylinositol binding"/>
    <property type="evidence" value="ECO:0007669"/>
    <property type="project" value="TreeGrafter"/>
</dbReference>
<evidence type="ECO:0000256" key="9">
    <source>
        <dbReference type="ARBA" id="ARBA00022824"/>
    </source>
</evidence>